<gene>
    <name evidence="2" type="ORF">HINF_LOCUS19250</name>
    <name evidence="1" type="ORF">HINF_LOCUS45192</name>
</gene>
<dbReference type="EMBL" id="CATOUU010000889">
    <property type="protein sequence ID" value="CAI9957547.1"/>
    <property type="molecule type" value="Genomic_DNA"/>
</dbReference>
<comment type="caution">
    <text evidence="1">The sequence shown here is derived from an EMBL/GenBank/DDBJ whole genome shotgun (WGS) entry which is preliminary data.</text>
</comment>
<accession>A0AA86QJK4</accession>
<evidence type="ECO:0000313" key="3">
    <source>
        <dbReference type="Proteomes" id="UP001642409"/>
    </source>
</evidence>
<sequence>MDQIYLGAPAERTIQRWKYDFKKEMNFIENVMNENYIDSGPLADLHRQSKKIPEDEIQYGSILYDAICFITKTIQLDDGTTKNVLEVIDRNGNVKNMPIKYAFAQIWSNHKREYGSQEYGSQAPRRSRSQGTACNRAIDCIGPSKEKTYCGCHRF</sequence>
<reference evidence="1" key="1">
    <citation type="submission" date="2023-06" db="EMBL/GenBank/DDBJ databases">
        <authorList>
            <person name="Kurt Z."/>
        </authorList>
    </citation>
    <scope>NUCLEOTIDE SEQUENCE</scope>
</reference>
<dbReference type="AlphaFoldDB" id="A0AA86QJK4"/>
<reference evidence="2 3" key="2">
    <citation type="submission" date="2024-07" db="EMBL/GenBank/DDBJ databases">
        <authorList>
            <person name="Akdeniz Z."/>
        </authorList>
    </citation>
    <scope>NUCLEOTIDE SEQUENCE [LARGE SCALE GENOMIC DNA]</scope>
</reference>
<name>A0AA86QJK4_9EUKA</name>
<organism evidence="1">
    <name type="scientific">Hexamita inflata</name>
    <dbReference type="NCBI Taxonomy" id="28002"/>
    <lineage>
        <taxon>Eukaryota</taxon>
        <taxon>Metamonada</taxon>
        <taxon>Diplomonadida</taxon>
        <taxon>Hexamitidae</taxon>
        <taxon>Hexamitinae</taxon>
        <taxon>Hexamita</taxon>
    </lineage>
</organism>
<protein>
    <submittedName>
        <fullName evidence="2">Hypothetical_protein</fullName>
    </submittedName>
</protein>
<keyword evidence="3" id="KW-1185">Reference proteome</keyword>
<evidence type="ECO:0000313" key="2">
    <source>
        <dbReference type="EMBL" id="CAL6005190.1"/>
    </source>
</evidence>
<dbReference type="EMBL" id="CAXDID020000050">
    <property type="protein sequence ID" value="CAL6005190.1"/>
    <property type="molecule type" value="Genomic_DNA"/>
</dbReference>
<evidence type="ECO:0000313" key="1">
    <source>
        <dbReference type="EMBL" id="CAI9957547.1"/>
    </source>
</evidence>
<dbReference type="Proteomes" id="UP001642409">
    <property type="component" value="Unassembled WGS sequence"/>
</dbReference>
<proteinExistence type="predicted"/>